<organism evidence="10 11">
    <name type="scientific">Symbiodinium pilosum</name>
    <name type="common">Dinoflagellate</name>
    <dbReference type="NCBI Taxonomy" id="2952"/>
    <lineage>
        <taxon>Eukaryota</taxon>
        <taxon>Sar</taxon>
        <taxon>Alveolata</taxon>
        <taxon>Dinophyceae</taxon>
        <taxon>Suessiales</taxon>
        <taxon>Symbiodiniaceae</taxon>
        <taxon>Symbiodinium</taxon>
    </lineage>
</organism>
<proteinExistence type="inferred from homology"/>
<evidence type="ECO:0000256" key="3">
    <source>
        <dbReference type="ARBA" id="ARBA00022741"/>
    </source>
</evidence>
<dbReference type="GO" id="GO:0005759">
    <property type="term" value="C:mitochondrial matrix"/>
    <property type="evidence" value="ECO:0007669"/>
    <property type="project" value="UniProtKB-SubCell"/>
</dbReference>
<dbReference type="InterPro" id="IPR004358">
    <property type="entry name" value="Sig_transdc_His_kin-like_C"/>
</dbReference>
<evidence type="ECO:0000313" key="10">
    <source>
        <dbReference type="EMBL" id="CAE7558687.1"/>
    </source>
</evidence>
<dbReference type="EMBL" id="CAJNIZ010035313">
    <property type="protein sequence ID" value="CAE7558687.1"/>
    <property type="molecule type" value="Genomic_DNA"/>
</dbReference>
<evidence type="ECO:0000256" key="4">
    <source>
        <dbReference type="ARBA" id="ARBA00022777"/>
    </source>
</evidence>
<gene>
    <name evidence="10" type="primary">PDK</name>
    <name evidence="10" type="ORF">SPIL2461_LOCUS14906</name>
</gene>
<dbReference type="InterPro" id="IPR039028">
    <property type="entry name" value="BCKD/PDK"/>
</dbReference>
<keyword evidence="3 8" id="KW-0547">Nucleotide-binding</keyword>
<feature type="domain" description="Histidine kinase" evidence="9">
    <location>
        <begin position="214"/>
        <end position="333"/>
    </location>
</feature>
<dbReference type="PANTHER" id="PTHR11947:SF3">
    <property type="entry name" value="[PYRUVATE DEHYDROGENASE (ACETYL-TRANSFERRING)] KINASE, MITOCHONDRIAL"/>
    <property type="match status" value="1"/>
</dbReference>
<evidence type="ECO:0000256" key="5">
    <source>
        <dbReference type="ARBA" id="ARBA00022840"/>
    </source>
</evidence>
<evidence type="ECO:0000256" key="1">
    <source>
        <dbReference type="ARBA" id="ARBA00006155"/>
    </source>
</evidence>
<dbReference type="Proteomes" id="UP000649617">
    <property type="component" value="Unassembled WGS sequence"/>
</dbReference>
<dbReference type="InterPro" id="IPR003594">
    <property type="entry name" value="HATPase_dom"/>
</dbReference>
<dbReference type="Gene3D" id="1.20.140.20">
    <property type="entry name" value="Alpha-ketoacid/pyruvate dehydrogenase kinase, N-terminal domain"/>
    <property type="match status" value="1"/>
</dbReference>
<evidence type="ECO:0000256" key="6">
    <source>
        <dbReference type="ARBA" id="ARBA00023128"/>
    </source>
</evidence>
<dbReference type="PROSITE" id="PS50109">
    <property type="entry name" value="HIS_KIN"/>
    <property type="match status" value="1"/>
</dbReference>
<dbReference type="InterPro" id="IPR036784">
    <property type="entry name" value="AK/P_DHK_N_sf"/>
</dbReference>
<dbReference type="InterPro" id="IPR018955">
    <property type="entry name" value="BCDHK/PDK_N"/>
</dbReference>
<accession>A0A812U047</accession>
<dbReference type="GO" id="GO:0005524">
    <property type="term" value="F:ATP binding"/>
    <property type="evidence" value="ECO:0007669"/>
    <property type="project" value="UniProtKB-UniRule"/>
</dbReference>
<dbReference type="AlphaFoldDB" id="A0A812U047"/>
<evidence type="ECO:0000259" key="9">
    <source>
        <dbReference type="PROSITE" id="PS50109"/>
    </source>
</evidence>
<dbReference type="SMART" id="SM00387">
    <property type="entry name" value="HATPase_c"/>
    <property type="match status" value="1"/>
</dbReference>
<evidence type="ECO:0000313" key="11">
    <source>
        <dbReference type="Proteomes" id="UP000649617"/>
    </source>
</evidence>
<comment type="caution">
    <text evidence="10">The sequence shown here is derived from an EMBL/GenBank/DDBJ whole genome shotgun (WGS) entry which is preliminary data.</text>
</comment>
<name>A0A812U047_SYMPI</name>
<comment type="similarity">
    <text evidence="1 8">Belongs to the PDK/BCKDK protein kinase family.</text>
</comment>
<dbReference type="Pfam" id="PF02518">
    <property type="entry name" value="HATPase_c"/>
    <property type="match status" value="1"/>
</dbReference>
<evidence type="ECO:0000256" key="2">
    <source>
        <dbReference type="ARBA" id="ARBA00022679"/>
    </source>
</evidence>
<keyword evidence="11" id="KW-1185">Reference proteome</keyword>
<dbReference type="Pfam" id="PF10436">
    <property type="entry name" value="BCDHK_Adom3"/>
    <property type="match status" value="1"/>
</dbReference>
<dbReference type="OrthoDB" id="241648at2759"/>
<keyword evidence="2 8" id="KW-0808">Transferase</keyword>
<keyword evidence="5 8" id="KW-0067">ATP-binding</keyword>
<dbReference type="InterPro" id="IPR005467">
    <property type="entry name" value="His_kinase_dom"/>
</dbReference>
<protein>
    <recommendedName>
        <fullName evidence="8">Protein-serine/threonine kinase</fullName>
        <ecNumber evidence="8">2.7.11.-</ecNumber>
    </recommendedName>
</protein>
<feature type="non-terminal residue" evidence="10">
    <location>
        <position position="357"/>
    </location>
</feature>
<dbReference type="GO" id="GO:0010906">
    <property type="term" value="P:regulation of glucose metabolic process"/>
    <property type="evidence" value="ECO:0007669"/>
    <property type="project" value="TreeGrafter"/>
</dbReference>
<dbReference type="Gene3D" id="3.30.565.10">
    <property type="entry name" value="Histidine kinase-like ATPase, C-terminal domain"/>
    <property type="match status" value="1"/>
</dbReference>
<comment type="catalytic activity">
    <reaction evidence="7">
        <text>L-seryl-[pyruvate dehydrogenase E1 alpha subunit] + ATP = O-phospho-L-seryl-[pyruvate dehydrogenase E1 alpha subunit] + ADP + H(+)</text>
        <dbReference type="Rhea" id="RHEA:23052"/>
        <dbReference type="Rhea" id="RHEA-COMP:13689"/>
        <dbReference type="Rhea" id="RHEA-COMP:13690"/>
        <dbReference type="ChEBI" id="CHEBI:15378"/>
        <dbReference type="ChEBI" id="CHEBI:29999"/>
        <dbReference type="ChEBI" id="CHEBI:30616"/>
        <dbReference type="ChEBI" id="CHEBI:83421"/>
        <dbReference type="ChEBI" id="CHEBI:456216"/>
        <dbReference type="EC" id="2.7.11.2"/>
    </reaction>
</comment>
<evidence type="ECO:0000256" key="8">
    <source>
        <dbReference type="RuleBase" id="RU366032"/>
    </source>
</evidence>
<keyword evidence="4 8" id="KW-0418">Kinase</keyword>
<comment type="subcellular location">
    <subcellularLocation>
        <location evidence="8">Mitochondrion matrix</location>
    </subcellularLocation>
</comment>
<dbReference type="PRINTS" id="PR00344">
    <property type="entry name" value="BCTRLSENSOR"/>
</dbReference>
<dbReference type="PANTHER" id="PTHR11947">
    <property type="entry name" value="PYRUVATE DEHYDROGENASE KINASE"/>
    <property type="match status" value="1"/>
</dbReference>
<dbReference type="GO" id="GO:0004740">
    <property type="term" value="F:pyruvate dehydrogenase (acetyl-transferring) kinase activity"/>
    <property type="evidence" value="ECO:0007669"/>
    <property type="project" value="UniProtKB-EC"/>
</dbReference>
<dbReference type="SUPFAM" id="SSF55874">
    <property type="entry name" value="ATPase domain of HSP90 chaperone/DNA topoisomerase II/histidine kinase"/>
    <property type="match status" value="1"/>
</dbReference>
<keyword evidence="6 8" id="KW-0496">Mitochondrion</keyword>
<sequence>VEIGSPDDIASFAALEPHPRSVEYLTTTLEPRQIAEFLQTEMPIRYAERIRALEKVPSWQSIPELVEVHDIHVKSFKAFRSSELEKFADVTHKALLREQPVVEKMARSVHLLHDGGITHEYVSKFLDDFLLNRIGCQVLLGHYLACRAGQRNGIIDTRCDTKRVCRVAAKAVLEMCMECTGSRPSVFIDAFSACGGKGVDDGHVPRFPYMPHVLQYIVSELLKNSCRATADMLKAHDFDPADFPINVIICADEDHVTICVADQAGGIPRGANAWSYLYTTARDGAYDGSKKLAGHGVGLPLSRLYARYLGGSLDLVSLPGYGTHAYVNLPRVESQQVEVVPDADYEYDYANLLDFTV</sequence>
<dbReference type="EC" id="2.7.11.-" evidence="8"/>
<dbReference type="InterPro" id="IPR036890">
    <property type="entry name" value="HATPase_C_sf"/>
</dbReference>
<dbReference type="SUPFAM" id="SSF69012">
    <property type="entry name" value="alpha-ketoacid dehydrogenase kinase, N-terminal domain"/>
    <property type="match status" value="1"/>
</dbReference>
<reference evidence="10" key="1">
    <citation type="submission" date="2021-02" db="EMBL/GenBank/DDBJ databases">
        <authorList>
            <person name="Dougan E. K."/>
            <person name="Rhodes N."/>
            <person name="Thang M."/>
            <person name="Chan C."/>
        </authorList>
    </citation>
    <scope>NUCLEOTIDE SEQUENCE</scope>
</reference>
<evidence type="ECO:0000256" key="7">
    <source>
        <dbReference type="ARBA" id="ARBA00048201"/>
    </source>
</evidence>